<keyword evidence="9" id="KW-0464">Manganese</keyword>
<evidence type="ECO:0000256" key="2">
    <source>
        <dbReference type="ARBA" id="ARBA00001946"/>
    </source>
</evidence>
<dbReference type="SMART" id="SM00331">
    <property type="entry name" value="PP2C_SIG"/>
    <property type="match status" value="1"/>
</dbReference>
<dbReference type="Pfam" id="PF00481">
    <property type="entry name" value="PP2C"/>
    <property type="match status" value="1"/>
</dbReference>
<comment type="similarity">
    <text evidence="3 12">Belongs to the PP2C family.</text>
</comment>
<dbReference type="Gene3D" id="3.60.40.10">
    <property type="entry name" value="PPM-type phosphatase domain"/>
    <property type="match status" value="1"/>
</dbReference>
<proteinExistence type="inferred from homology"/>
<dbReference type="SMART" id="SM00332">
    <property type="entry name" value="PP2Cc"/>
    <property type="match status" value="1"/>
</dbReference>
<dbReference type="InterPro" id="IPR001932">
    <property type="entry name" value="PPM-type_phosphatase-like_dom"/>
</dbReference>
<evidence type="ECO:0000256" key="7">
    <source>
        <dbReference type="ARBA" id="ARBA00022842"/>
    </source>
</evidence>
<dbReference type="SUPFAM" id="SSF81606">
    <property type="entry name" value="PP2C-like"/>
    <property type="match status" value="1"/>
</dbReference>
<keyword evidence="5" id="KW-0479">Metal-binding</keyword>
<comment type="catalytic activity">
    <reaction evidence="10">
        <text>O-phospho-L-seryl-[protein] + H2O = L-seryl-[protein] + phosphate</text>
        <dbReference type="Rhea" id="RHEA:20629"/>
        <dbReference type="Rhea" id="RHEA-COMP:9863"/>
        <dbReference type="Rhea" id="RHEA-COMP:11604"/>
        <dbReference type="ChEBI" id="CHEBI:15377"/>
        <dbReference type="ChEBI" id="CHEBI:29999"/>
        <dbReference type="ChEBI" id="CHEBI:43474"/>
        <dbReference type="ChEBI" id="CHEBI:83421"/>
        <dbReference type="EC" id="3.1.3.16"/>
    </reaction>
</comment>
<dbReference type="GO" id="GO:0046872">
    <property type="term" value="F:metal ion binding"/>
    <property type="evidence" value="ECO:0007669"/>
    <property type="project" value="UniProtKB-KW"/>
</dbReference>
<evidence type="ECO:0000313" key="15">
    <source>
        <dbReference type="EMBL" id="PWZ37682.1"/>
    </source>
</evidence>
<comment type="caution">
    <text evidence="15">The sequence shown here is derived from an EMBL/GenBank/DDBJ whole genome shotgun (WGS) entry which is preliminary data.</text>
</comment>
<feature type="signal peptide" evidence="13">
    <location>
        <begin position="1"/>
        <end position="17"/>
    </location>
</feature>
<evidence type="ECO:0000256" key="11">
    <source>
        <dbReference type="ARBA" id="ARBA00048336"/>
    </source>
</evidence>
<keyword evidence="7" id="KW-0460">Magnesium</keyword>
<keyword evidence="8 12" id="KW-0904">Protein phosphatase</keyword>
<comment type="cofactor">
    <cofactor evidence="2">
        <name>Mg(2+)</name>
        <dbReference type="ChEBI" id="CHEBI:18420"/>
    </cofactor>
</comment>
<evidence type="ECO:0000256" key="6">
    <source>
        <dbReference type="ARBA" id="ARBA00022801"/>
    </source>
</evidence>
<sequence length="430" mass="44786">MLLRTVRFLCSVVAAFARLVRELRKAGVMLSSCSPSPVAILSAATVPAASPIGLIASTPLPKRKKTLARVAILENLLAAPPTTLLPPSLVVDLPAKVSDVVSEAAMVEQQQAAQSLMKKASLVARRRPARLVIPVGDDAGEVAAGWGAAAAPAKEADVEVEGEGFWLASRAGPRHAMEDAYAVVTDADSQLAFYGVFDGHGGRAAVDFVSERLSKNVVSAVLAAAGTDTRCEASSSGDDDDAVSAAIRAAYLATDSELLTQHQQGASGGACAATAVVKGGDLYVAHLGDCRAVLSREGAAVALTADHTCAVEDERARIEREGGYVSRSGSGVWRVQGSIAVSRAFGDGALKQWVVAEPAVTRVPLAAGCEFLVIASDGLWDKVSNQETIDAVSGGRSRAASCRDLVEMARRRGSRDDVTVMVVDLQRFVR</sequence>
<dbReference type="InterPro" id="IPR036457">
    <property type="entry name" value="PPM-type-like_dom_sf"/>
</dbReference>
<evidence type="ECO:0000256" key="3">
    <source>
        <dbReference type="ARBA" id="ARBA00006702"/>
    </source>
</evidence>
<dbReference type="EC" id="3.1.3.16" evidence="4"/>
<evidence type="ECO:0000259" key="14">
    <source>
        <dbReference type="PROSITE" id="PS51746"/>
    </source>
</evidence>
<evidence type="ECO:0000256" key="4">
    <source>
        <dbReference type="ARBA" id="ARBA00013081"/>
    </source>
</evidence>
<dbReference type="CDD" id="cd00143">
    <property type="entry name" value="PP2Cc"/>
    <property type="match status" value="1"/>
</dbReference>
<evidence type="ECO:0000256" key="1">
    <source>
        <dbReference type="ARBA" id="ARBA00001936"/>
    </source>
</evidence>
<dbReference type="AlphaFoldDB" id="A0A3L6FS65"/>
<dbReference type="InterPro" id="IPR015655">
    <property type="entry name" value="PP2C"/>
</dbReference>
<feature type="chain" id="PRO_5018184934" description="protein-serine/threonine phosphatase" evidence="13">
    <location>
        <begin position="18"/>
        <end position="430"/>
    </location>
</feature>
<protein>
    <recommendedName>
        <fullName evidence="4">protein-serine/threonine phosphatase</fullName>
        <ecNumber evidence="4">3.1.3.16</ecNumber>
    </recommendedName>
</protein>
<dbReference type="PANTHER" id="PTHR47992">
    <property type="entry name" value="PROTEIN PHOSPHATASE"/>
    <property type="match status" value="1"/>
</dbReference>
<comment type="cofactor">
    <cofactor evidence="1">
        <name>Mn(2+)</name>
        <dbReference type="ChEBI" id="CHEBI:29035"/>
    </cofactor>
</comment>
<keyword evidence="6 12" id="KW-0378">Hydrolase</keyword>
<evidence type="ECO:0000256" key="9">
    <source>
        <dbReference type="ARBA" id="ARBA00023211"/>
    </source>
</evidence>
<feature type="domain" description="PPM-type phosphatase" evidence="14">
    <location>
        <begin position="164"/>
        <end position="425"/>
    </location>
</feature>
<dbReference type="FunFam" id="3.60.40.10:FF:000079">
    <property type="entry name" value="Probable protein phosphatase 2C 74"/>
    <property type="match status" value="1"/>
</dbReference>
<accession>A0A3L6FS65</accession>
<comment type="catalytic activity">
    <reaction evidence="11">
        <text>O-phospho-L-threonyl-[protein] + H2O = L-threonyl-[protein] + phosphate</text>
        <dbReference type="Rhea" id="RHEA:47004"/>
        <dbReference type="Rhea" id="RHEA-COMP:11060"/>
        <dbReference type="Rhea" id="RHEA-COMP:11605"/>
        <dbReference type="ChEBI" id="CHEBI:15377"/>
        <dbReference type="ChEBI" id="CHEBI:30013"/>
        <dbReference type="ChEBI" id="CHEBI:43474"/>
        <dbReference type="ChEBI" id="CHEBI:61977"/>
        <dbReference type="EC" id="3.1.3.16"/>
    </reaction>
</comment>
<organism evidence="15">
    <name type="scientific">Zea mays</name>
    <name type="common">Maize</name>
    <dbReference type="NCBI Taxonomy" id="4577"/>
    <lineage>
        <taxon>Eukaryota</taxon>
        <taxon>Viridiplantae</taxon>
        <taxon>Streptophyta</taxon>
        <taxon>Embryophyta</taxon>
        <taxon>Tracheophyta</taxon>
        <taxon>Spermatophyta</taxon>
        <taxon>Magnoliopsida</taxon>
        <taxon>Liliopsida</taxon>
        <taxon>Poales</taxon>
        <taxon>Poaceae</taxon>
        <taxon>PACMAD clade</taxon>
        <taxon>Panicoideae</taxon>
        <taxon>Andropogonodae</taxon>
        <taxon>Andropogoneae</taxon>
        <taxon>Tripsacinae</taxon>
        <taxon>Zea</taxon>
    </lineage>
</organism>
<evidence type="ECO:0000256" key="10">
    <source>
        <dbReference type="ARBA" id="ARBA00047761"/>
    </source>
</evidence>
<reference evidence="15" key="1">
    <citation type="journal article" date="2018" name="Nat. Genet.">
        <title>Extensive intraspecific gene order and gene structural variations between Mo17 and other maize genomes.</title>
        <authorList>
            <person name="Sun S."/>
            <person name="Zhou Y."/>
            <person name="Chen J."/>
            <person name="Shi J."/>
            <person name="Zhao H."/>
            <person name="Zhao H."/>
            <person name="Song W."/>
            <person name="Zhang M."/>
            <person name="Cui Y."/>
            <person name="Dong X."/>
            <person name="Liu H."/>
            <person name="Ma X."/>
            <person name="Jiao Y."/>
            <person name="Wang B."/>
            <person name="Wei X."/>
            <person name="Stein J.C."/>
            <person name="Glaubitz J.C."/>
            <person name="Lu F."/>
            <person name="Yu G."/>
            <person name="Liang C."/>
            <person name="Fengler K."/>
            <person name="Li B."/>
            <person name="Rafalski A."/>
            <person name="Schnable P.S."/>
            <person name="Ware D.H."/>
            <person name="Buckler E.S."/>
            <person name="Lai J."/>
        </authorList>
    </citation>
    <scope>NUCLEOTIDE SEQUENCE [LARGE SCALE GENOMIC DNA]</scope>
    <source>
        <tissue evidence="15">Seedling</tissue>
    </source>
</reference>
<dbReference type="ExpressionAtlas" id="A0A3L6FS65">
    <property type="expression patterns" value="baseline and differential"/>
</dbReference>
<evidence type="ECO:0000256" key="12">
    <source>
        <dbReference type="RuleBase" id="RU003465"/>
    </source>
</evidence>
<dbReference type="EMBL" id="NCVQ01000003">
    <property type="protein sequence ID" value="PWZ37682.1"/>
    <property type="molecule type" value="Genomic_DNA"/>
</dbReference>
<dbReference type="PROSITE" id="PS51746">
    <property type="entry name" value="PPM_2"/>
    <property type="match status" value="1"/>
</dbReference>
<keyword evidence="13" id="KW-0732">Signal</keyword>
<dbReference type="InterPro" id="IPR000222">
    <property type="entry name" value="PP2C_BS"/>
</dbReference>
<name>A0A3L6FS65_MAIZE</name>
<dbReference type="PROSITE" id="PS01032">
    <property type="entry name" value="PPM_1"/>
    <property type="match status" value="1"/>
</dbReference>
<evidence type="ECO:0000256" key="13">
    <source>
        <dbReference type="SAM" id="SignalP"/>
    </source>
</evidence>
<dbReference type="Proteomes" id="UP000251960">
    <property type="component" value="Chromosome 2"/>
</dbReference>
<dbReference type="GO" id="GO:0004722">
    <property type="term" value="F:protein serine/threonine phosphatase activity"/>
    <property type="evidence" value="ECO:0007669"/>
    <property type="project" value="UniProtKB-EC"/>
</dbReference>
<evidence type="ECO:0000256" key="8">
    <source>
        <dbReference type="ARBA" id="ARBA00022912"/>
    </source>
</evidence>
<gene>
    <name evidence="15" type="primary">Os11g0242200</name>
    <name evidence="15" type="ORF">Zm00014a_010817</name>
</gene>
<evidence type="ECO:0000256" key="5">
    <source>
        <dbReference type="ARBA" id="ARBA00022723"/>
    </source>
</evidence>